<name>A0A9W6DE67_9FIRM</name>
<organism evidence="1 2">
    <name type="scientific">Vallitalea longa</name>
    <dbReference type="NCBI Taxonomy" id="2936439"/>
    <lineage>
        <taxon>Bacteria</taxon>
        <taxon>Bacillati</taxon>
        <taxon>Bacillota</taxon>
        <taxon>Clostridia</taxon>
        <taxon>Lachnospirales</taxon>
        <taxon>Vallitaleaceae</taxon>
        <taxon>Vallitalea</taxon>
    </lineage>
</organism>
<gene>
    <name evidence="1" type="ORF">SH1V18_05630</name>
</gene>
<dbReference type="RefSeq" id="WP_281812034.1">
    <property type="nucleotide sequence ID" value="NZ_BRLB01000001.1"/>
</dbReference>
<evidence type="ECO:0000313" key="1">
    <source>
        <dbReference type="EMBL" id="GKX28083.1"/>
    </source>
</evidence>
<dbReference type="AlphaFoldDB" id="A0A9W6DE67"/>
<sequence length="72" mass="8254">MYACIALLTNDEIQNIGRKMVYDLSVQYGINTISARLPQHISMKQSFKIKDLVEIEGYVEELASDLLEINFD</sequence>
<dbReference type="EMBL" id="BRLB01000001">
    <property type="protein sequence ID" value="GKX28083.1"/>
    <property type="molecule type" value="Genomic_DNA"/>
</dbReference>
<evidence type="ECO:0000313" key="2">
    <source>
        <dbReference type="Proteomes" id="UP001144256"/>
    </source>
</evidence>
<reference evidence="1" key="1">
    <citation type="submission" date="2022-06" db="EMBL/GenBank/DDBJ databases">
        <title>Vallitalea longa sp. nov., an anaerobic bacterium isolated from marine sediment.</title>
        <authorList>
            <person name="Hirano S."/>
            <person name="Terahara T."/>
            <person name="Mori K."/>
            <person name="Hamada M."/>
            <person name="Matsumoto R."/>
            <person name="Kobayashi T."/>
        </authorList>
    </citation>
    <scope>NUCLEOTIDE SEQUENCE</scope>
    <source>
        <strain evidence="1">SH18-1</strain>
    </source>
</reference>
<comment type="caution">
    <text evidence="1">The sequence shown here is derived from an EMBL/GenBank/DDBJ whole genome shotgun (WGS) entry which is preliminary data.</text>
</comment>
<protein>
    <submittedName>
        <fullName evidence="1">Uncharacterized protein</fullName>
    </submittedName>
</protein>
<proteinExistence type="predicted"/>
<dbReference type="Proteomes" id="UP001144256">
    <property type="component" value="Unassembled WGS sequence"/>
</dbReference>
<accession>A0A9W6DE67</accession>
<keyword evidence="2" id="KW-1185">Reference proteome</keyword>